<dbReference type="GeneID" id="119723925"/>
<name>A0A913ZI89_PATMI</name>
<evidence type="ECO:0000259" key="2">
    <source>
        <dbReference type="Pfam" id="PF12572"/>
    </source>
</evidence>
<dbReference type="InterPro" id="IPR046331">
    <property type="entry name" value="GPAM1-like"/>
</dbReference>
<dbReference type="PANTHER" id="PTHR46370:SF1">
    <property type="entry name" value="GPALPP MOTIFS-CONTAINING PROTEIN 1"/>
    <property type="match status" value="1"/>
</dbReference>
<feature type="compositionally biased region" description="Acidic residues" evidence="1">
    <location>
        <begin position="166"/>
        <end position="184"/>
    </location>
</feature>
<evidence type="ECO:0000256" key="1">
    <source>
        <dbReference type="SAM" id="MobiDB-lite"/>
    </source>
</evidence>
<organism evidence="3 4">
    <name type="scientific">Patiria miniata</name>
    <name type="common">Bat star</name>
    <name type="synonym">Asterina miniata</name>
    <dbReference type="NCBI Taxonomy" id="46514"/>
    <lineage>
        <taxon>Eukaryota</taxon>
        <taxon>Metazoa</taxon>
        <taxon>Echinodermata</taxon>
        <taxon>Eleutherozoa</taxon>
        <taxon>Asterozoa</taxon>
        <taxon>Asteroidea</taxon>
        <taxon>Valvatacea</taxon>
        <taxon>Valvatida</taxon>
        <taxon>Asterinidae</taxon>
        <taxon>Patiria</taxon>
    </lineage>
</organism>
<dbReference type="InterPro" id="IPR022226">
    <property type="entry name" value="DUF3752"/>
</dbReference>
<dbReference type="OrthoDB" id="73491at2759"/>
<evidence type="ECO:0000313" key="4">
    <source>
        <dbReference type="Proteomes" id="UP000887568"/>
    </source>
</evidence>
<protein>
    <recommendedName>
        <fullName evidence="2">DUF3752 domain-containing protein</fullName>
    </recommendedName>
</protein>
<feature type="domain" description="DUF3752" evidence="2">
    <location>
        <begin position="243"/>
        <end position="383"/>
    </location>
</feature>
<evidence type="ECO:0000313" key="3">
    <source>
        <dbReference type="EnsemblMetazoa" id="XP_038050760.1"/>
    </source>
</evidence>
<feature type="compositionally biased region" description="Basic and acidic residues" evidence="1">
    <location>
        <begin position="211"/>
        <end position="225"/>
    </location>
</feature>
<accession>A0A913ZI89</accession>
<reference evidence="3" key="1">
    <citation type="submission" date="2022-11" db="UniProtKB">
        <authorList>
            <consortium name="EnsemblMetazoa"/>
        </authorList>
    </citation>
    <scope>IDENTIFICATION</scope>
</reference>
<dbReference type="RefSeq" id="XP_038050760.1">
    <property type="nucleotide sequence ID" value="XM_038194832.1"/>
</dbReference>
<feature type="compositionally biased region" description="Basic and acidic residues" evidence="1">
    <location>
        <begin position="339"/>
        <end position="362"/>
    </location>
</feature>
<dbReference type="CTD" id="55425"/>
<proteinExistence type="predicted"/>
<feature type="region of interest" description="Disordered" evidence="1">
    <location>
        <begin position="1"/>
        <end position="196"/>
    </location>
</feature>
<dbReference type="EnsemblMetazoa" id="XM_038194832.1">
    <property type="protein sequence ID" value="XP_038050760.1"/>
    <property type="gene ID" value="LOC119723925"/>
</dbReference>
<feature type="compositionally biased region" description="Basic and acidic residues" evidence="1">
    <location>
        <begin position="23"/>
        <end position="36"/>
    </location>
</feature>
<dbReference type="OMA" id="NKAADFG"/>
<feature type="compositionally biased region" description="Polar residues" evidence="1">
    <location>
        <begin position="56"/>
        <end position="65"/>
    </location>
</feature>
<sequence length="391" mass="43574">MAESDSSDCDIGPALPPHMRAAGRNDRATGPKQSREDPDDAIGPALPPHLRRSQNSEDPTSTTEDTIGPALPPAPAMKKCDGRTSESSGQLGPALPPQLIKTKDSKTRDEEPTKDTRNREASDEEDAAYGPALPPSFTSSKDPSDDQRTGALGPALPPGFRKVTTEDESDDSSDSEGESSDEELIGPMLPTAGDSLRQRTVAEELEARAAAMKDKLTRKVEEVAPSRDSWMTELPEFSKNFGLGTRTFRKNARPDEKDRSGWTDTPADRARKQQERMEKAAAEMRAPSSSKEKKKKERREEKQLSERDKRLAKEVAQHNQAARPESLMDMHSKSRKRKLKEEGMTEQERRPFDRETDLQVNRFDEARRKQLLKKSAHLGDKFSHGSEKTYL</sequence>
<dbReference type="Proteomes" id="UP000887568">
    <property type="component" value="Unplaced"/>
</dbReference>
<keyword evidence="4" id="KW-1185">Reference proteome</keyword>
<feature type="region of interest" description="Disordered" evidence="1">
    <location>
        <begin position="211"/>
        <end position="362"/>
    </location>
</feature>
<dbReference type="PANTHER" id="PTHR46370">
    <property type="entry name" value="GPALPP MOTIFS-CONTAINING PROTEIN 1"/>
    <property type="match status" value="1"/>
</dbReference>
<feature type="compositionally biased region" description="Basic and acidic residues" evidence="1">
    <location>
        <begin position="101"/>
        <end position="121"/>
    </location>
</feature>
<feature type="compositionally biased region" description="Basic and acidic residues" evidence="1">
    <location>
        <begin position="252"/>
        <end position="282"/>
    </location>
</feature>
<dbReference type="AlphaFoldDB" id="A0A913ZI89"/>
<dbReference type="Pfam" id="PF12572">
    <property type="entry name" value="DUF3752"/>
    <property type="match status" value="1"/>
</dbReference>
<feature type="compositionally biased region" description="Basic and acidic residues" evidence="1">
    <location>
        <begin position="298"/>
        <end position="316"/>
    </location>
</feature>